<accession>A0ABZ0QLY6</accession>
<evidence type="ECO:0000259" key="3">
    <source>
        <dbReference type="Pfam" id="PF08279"/>
    </source>
</evidence>
<name>A0ABZ0QLY6_9FIRM</name>
<dbReference type="Proteomes" id="UP001304683">
    <property type="component" value="Chromosome"/>
</dbReference>
<dbReference type="RefSeq" id="WP_318750263.1">
    <property type="nucleotide sequence ID" value="NZ_CP132508.1"/>
</dbReference>
<dbReference type="Gene3D" id="3.30.1340.20">
    <property type="entry name" value="3H domain"/>
    <property type="match status" value="1"/>
</dbReference>
<evidence type="ECO:0000259" key="2">
    <source>
        <dbReference type="Pfam" id="PF02829"/>
    </source>
</evidence>
<dbReference type="Gene3D" id="1.10.10.10">
    <property type="entry name" value="Winged helix-like DNA-binding domain superfamily/Winged helix DNA-binding domain"/>
    <property type="match status" value="1"/>
</dbReference>
<feature type="domain" description="Helix-turn-helix type 11" evidence="3">
    <location>
        <begin position="42"/>
        <end position="94"/>
    </location>
</feature>
<dbReference type="InterPro" id="IPR013196">
    <property type="entry name" value="HTH_11"/>
</dbReference>
<evidence type="ECO:0000256" key="1">
    <source>
        <dbReference type="SAM" id="MobiDB-lite"/>
    </source>
</evidence>
<organism evidence="4 5">
    <name type="scientific">Thermaerobacter composti</name>
    <dbReference type="NCBI Taxonomy" id="554949"/>
    <lineage>
        <taxon>Bacteria</taxon>
        <taxon>Bacillati</taxon>
        <taxon>Bacillota</taxon>
        <taxon>Clostridia</taxon>
        <taxon>Eubacteriales</taxon>
        <taxon>Clostridiales Family XVII. Incertae Sedis</taxon>
        <taxon>Thermaerobacter</taxon>
    </lineage>
</organism>
<keyword evidence="5" id="KW-1185">Reference proteome</keyword>
<evidence type="ECO:0000313" key="4">
    <source>
        <dbReference type="EMBL" id="WPD18426.1"/>
    </source>
</evidence>
<feature type="domain" description="3H" evidence="2">
    <location>
        <begin position="107"/>
        <end position="205"/>
    </location>
</feature>
<dbReference type="SUPFAM" id="SSF75500">
    <property type="entry name" value="Putative transcriptional regulator TM1602, C-terminal domain"/>
    <property type="match status" value="1"/>
</dbReference>
<dbReference type="InterPro" id="IPR036388">
    <property type="entry name" value="WH-like_DNA-bd_sf"/>
</dbReference>
<dbReference type="InterPro" id="IPR004173">
    <property type="entry name" value="3H_domain"/>
</dbReference>
<dbReference type="SUPFAM" id="SSF46785">
    <property type="entry name" value="Winged helix' DNA-binding domain"/>
    <property type="match status" value="1"/>
</dbReference>
<dbReference type="PANTHER" id="PTHR40068">
    <property type="entry name" value="TRANSCRIPTION REPRESSOR NIAR-RELATED"/>
    <property type="match status" value="1"/>
</dbReference>
<dbReference type="InterPro" id="IPR036390">
    <property type="entry name" value="WH_DNA-bd_sf"/>
</dbReference>
<dbReference type="InterPro" id="IPR026043">
    <property type="entry name" value="NadR"/>
</dbReference>
<gene>
    <name evidence="4" type="ORF">Q5761_08620</name>
</gene>
<dbReference type="PANTHER" id="PTHR40068:SF1">
    <property type="entry name" value="TRANSCRIPTION REPRESSOR NIAR-RELATED"/>
    <property type="match status" value="1"/>
</dbReference>
<feature type="region of interest" description="Disordered" evidence="1">
    <location>
        <begin position="1"/>
        <end position="40"/>
    </location>
</feature>
<evidence type="ECO:0000313" key="5">
    <source>
        <dbReference type="Proteomes" id="UP001304683"/>
    </source>
</evidence>
<dbReference type="EMBL" id="CP132508">
    <property type="protein sequence ID" value="WPD18426.1"/>
    <property type="molecule type" value="Genomic_DNA"/>
</dbReference>
<feature type="region of interest" description="Disordered" evidence="1">
    <location>
        <begin position="210"/>
        <end position="245"/>
    </location>
</feature>
<dbReference type="Pfam" id="PF02829">
    <property type="entry name" value="3H"/>
    <property type="match status" value="1"/>
</dbReference>
<sequence length="245" mass="25848">MPRDGRARGGAPSEAGSSHRPAPEGRLPGGGAQPAGGDATARRHAILEVLEEAGEPVPGHRLAARFGVTRTVIVHDIALLRAQGAPIVATPSGYVINRPAARHVWKVAVEHGPDLDVIRRELYAIVDQGVTVRDVIVEHPVYGELRGWLDLRSRHDVDRFCRRMAATRAEPLLTLSGGPHLHTLEADDPSAPERVAEALRRLGFLLEEGAAGAPEPLGRGGMTTGNGDAPPGSGGASKEDRARGP</sequence>
<reference evidence="4 5" key="1">
    <citation type="submission" date="2023-08" db="EMBL/GenBank/DDBJ databases">
        <title>Genome sequence of Thermaerobacter compostii strain Ins1, a spore-forming filamentous bacterium isolated from a deep geothermal reservoir.</title>
        <authorList>
            <person name="Bregnard D."/>
            <person name="Gonzalez D."/>
            <person name="Junier P."/>
        </authorList>
    </citation>
    <scope>NUCLEOTIDE SEQUENCE [LARGE SCALE GENOMIC DNA]</scope>
    <source>
        <strain evidence="4 5">Ins1</strain>
    </source>
</reference>
<dbReference type="InterPro" id="IPR035922">
    <property type="entry name" value="3H_dom_sf"/>
</dbReference>
<dbReference type="Pfam" id="PF08279">
    <property type="entry name" value="HTH_11"/>
    <property type="match status" value="1"/>
</dbReference>
<proteinExistence type="predicted"/>
<protein>
    <submittedName>
        <fullName evidence="4">Transcription repressor NadR</fullName>
    </submittedName>
</protein>